<gene>
    <name evidence="1" type="ORF">WFZ86_20230</name>
</gene>
<protein>
    <submittedName>
        <fullName evidence="1">Insulinase family protein</fullName>
    </submittedName>
</protein>
<feature type="non-terminal residue" evidence="1">
    <location>
        <position position="98"/>
    </location>
</feature>
<proteinExistence type="predicted"/>
<comment type="caution">
    <text evidence="1">The sequence shown here is derived from an EMBL/GenBank/DDBJ whole genome shotgun (WGS) entry which is preliminary data.</text>
</comment>
<dbReference type="Proteomes" id="UP001468798">
    <property type="component" value="Unassembled WGS sequence"/>
</dbReference>
<keyword evidence="2" id="KW-1185">Reference proteome</keyword>
<name>A0ABU9NU24_9FLAO</name>
<sequence length="98" mass="10452">RIVIVGKASEITPGLEKLKLPLYFFDKYGNPVEKPVTKTEIPAGVTAKSVLENYIKAIGGDKAVATVKTIAMTGSTTIPQTPSPLSFTSKIDNKGKMT</sequence>
<accession>A0ABU9NU24</accession>
<dbReference type="EMBL" id="JBCGDP010000094">
    <property type="protein sequence ID" value="MEM0578835.1"/>
    <property type="molecule type" value="Genomic_DNA"/>
</dbReference>
<evidence type="ECO:0000313" key="1">
    <source>
        <dbReference type="EMBL" id="MEM0578835.1"/>
    </source>
</evidence>
<organism evidence="1 2">
    <name type="scientific">Flavobacterium polysaccharolyticum</name>
    <dbReference type="NCBI Taxonomy" id="3133148"/>
    <lineage>
        <taxon>Bacteria</taxon>
        <taxon>Pseudomonadati</taxon>
        <taxon>Bacteroidota</taxon>
        <taxon>Flavobacteriia</taxon>
        <taxon>Flavobacteriales</taxon>
        <taxon>Flavobacteriaceae</taxon>
        <taxon>Flavobacterium</taxon>
    </lineage>
</organism>
<reference evidence="1 2" key="1">
    <citation type="submission" date="2024-03" db="EMBL/GenBank/DDBJ databases">
        <title>Two novel species of the genus Flavobacterium exhibiting potentially degradation of complex polysaccharides.</title>
        <authorList>
            <person name="Lian X."/>
        </authorList>
    </citation>
    <scope>NUCLEOTIDE SEQUENCE [LARGE SCALE GENOMIC DNA]</scope>
    <source>
        <strain evidence="1 2">N6</strain>
    </source>
</reference>
<feature type="non-terminal residue" evidence="1">
    <location>
        <position position="1"/>
    </location>
</feature>
<evidence type="ECO:0000313" key="2">
    <source>
        <dbReference type="Proteomes" id="UP001468798"/>
    </source>
</evidence>